<dbReference type="Pfam" id="PF18537">
    <property type="entry name" value="CODH_A_N"/>
    <property type="match status" value="1"/>
</dbReference>
<evidence type="ECO:0000259" key="8">
    <source>
        <dbReference type="Pfam" id="PF18537"/>
    </source>
</evidence>
<dbReference type="InterPro" id="IPR011254">
    <property type="entry name" value="Prismane-like_sf"/>
</dbReference>
<name>A0AAE3EAK1_9FIRM</name>
<dbReference type="EC" id="2.3.1.169" evidence="1"/>
<dbReference type="InterPro" id="IPR038571">
    <property type="entry name" value="CO_DH/Ac-CoA_synth_bsu_3_sf"/>
</dbReference>
<evidence type="ECO:0000256" key="5">
    <source>
        <dbReference type="ARBA" id="ARBA00022723"/>
    </source>
</evidence>
<comment type="caution">
    <text evidence="10">The sequence shown here is derived from an EMBL/GenBank/DDBJ whole genome shotgun (WGS) entry which is preliminary data.</text>
</comment>
<keyword evidence="4" id="KW-0808">Transferase</keyword>
<dbReference type="AlphaFoldDB" id="A0AAE3EAK1"/>
<dbReference type="Proteomes" id="UP001198182">
    <property type="component" value="Unassembled WGS sequence"/>
</dbReference>
<accession>A0AAE3EAK1</accession>
<dbReference type="Gene3D" id="3.40.50.2030">
    <property type="match status" value="1"/>
</dbReference>
<feature type="domain" description="CO dehydrogenase/acetyl-CoA synthase complex beta subunit C-terminal" evidence="9">
    <location>
        <begin position="464"/>
        <end position="708"/>
    </location>
</feature>
<dbReference type="Pfam" id="PF19436">
    <property type="entry name" value="ACS_CODH_B_C"/>
    <property type="match status" value="1"/>
</dbReference>
<dbReference type="NCBIfam" id="NF007078">
    <property type="entry name" value="PRK09529.1"/>
    <property type="match status" value="1"/>
</dbReference>
<keyword evidence="11" id="KW-1185">Reference proteome</keyword>
<protein>
    <recommendedName>
        <fullName evidence="1">CO-methylating acetyl-CoA synthase</fullName>
        <ecNumber evidence="1">2.3.1.169</ecNumber>
    </recommendedName>
</protein>
<evidence type="ECO:0000256" key="6">
    <source>
        <dbReference type="ARBA" id="ARBA00023004"/>
    </source>
</evidence>
<proteinExistence type="predicted"/>
<evidence type="ECO:0000313" key="10">
    <source>
        <dbReference type="EMBL" id="MCC2231621.1"/>
    </source>
</evidence>
<dbReference type="PANTHER" id="PTHR42281">
    <property type="match status" value="1"/>
</dbReference>
<dbReference type="InterPro" id="IPR045822">
    <property type="entry name" value="ACS_CODH_B_C"/>
</dbReference>
<dbReference type="GO" id="GO:0046872">
    <property type="term" value="F:metal ion binding"/>
    <property type="evidence" value="ECO:0007669"/>
    <property type="project" value="UniProtKB-KW"/>
</dbReference>
<keyword evidence="5" id="KW-0479">Metal-binding</keyword>
<dbReference type="RefSeq" id="WP_308454141.1">
    <property type="nucleotide sequence ID" value="NZ_JAJEQR010000034.1"/>
</dbReference>
<dbReference type="Pfam" id="PF03598">
    <property type="entry name" value="CdhC"/>
    <property type="match status" value="1"/>
</dbReference>
<dbReference type="Gene3D" id="1.10.8.190">
    <property type="entry name" value="Carbon monoxide dehydrogenase alpha subunit. Chain M, domain 1"/>
    <property type="match status" value="1"/>
</dbReference>
<keyword evidence="3" id="KW-0533">Nickel</keyword>
<dbReference type="NCBIfam" id="NF040764">
    <property type="entry name" value="CODH_ACS_al_bet"/>
    <property type="match status" value="1"/>
</dbReference>
<keyword evidence="7" id="KW-0411">Iron-sulfur</keyword>
<evidence type="ECO:0000256" key="4">
    <source>
        <dbReference type="ARBA" id="ARBA00022679"/>
    </source>
</evidence>
<dbReference type="PANTHER" id="PTHR42281:SF1">
    <property type="entry name" value="ACETYL-COA DECARBONYLASE_SYNTHASE COMPLEX SUBUNIT BETA 1"/>
    <property type="match status" value="1"/>
</dbReference>
<dbReference type="InterPro" id="IPR041350">
    <property type="entry name" value="CODH_A_N"/>
</dbReference>
<dbReference type="GO" id="GO:0051539">
    <property type="term" value="F:4 iron, 4 sulfur cluster binding"/>
    <property type="evidence" value="ECO:0007669"/>
    <property type="project" value="UniProtKB-KW"/>
</dbReference>
<gene>
    <name evidence="10" type="primary">cdhC</name>
    <name evidence="10" type="ORF">LKD81_11545</name>
</gene>
<evidence type="ECO:0000313" key="11">
    <source>
        <dbReference type="Proteomes" id="UP001198182"/>
    </source>
</evidence>
<keyword evidence="2" id="KW-0004">4Fe-4S</keyword>
<reference evidence="10" key="1">
    <citation type="submission" date="2021-10" db="EMBL/GenBank/DDBJ databases">
        <title>Anaerobic single-cell dispensing facilitates the cultivation of human gut bacteria.</title>
        <authorList>
            <person name="Afrizal A."/>
        </authorList>
    </citation>
    <scope>NUCLEOTIDE SEQUENCE</scope>
    <source>
        <strain evidence="10">CLA-AA-H215</strain>
    </source>
</reference>
<dbReference type="GO" id="GO:0043884">
    <property type="term" value="F:CO-methylating acetyl-CoA synthase activity"/>
    <property type="evidence" value="ECO:0007669"/>
    <property type="project" value="UniProtKB-EC"/>
</dbReference>
<dbReference type="Gene3D" id="3.40.1470.10">
    <property type="entry name" value="Bifunctional carbon monoxide dehydrogenase/acetyl-coa synthase(codh/acs), Chain M, domain 5"/>
    <property type="match status" value="1"/>
</dbReference>
<dbReference type="SUPFAM" id="SSF56821">
    <property type="entry name" value="Prismane protein-like"/>
    <property type="match status" value="1"/>
</dbReference>
<dbReference type="NCBIfam" id="TIGR00316">
    <property type="entry name" value="cdhC"/>
    <property type="match status" value="1"/>
</dbReference>
<evidence type="ECO:0000256" key="7">
    <source>
        <dbReference type="ARBA" id="ARBA00023014"/>
    </source>
</evidence>
<feature type="domain" description="Carbon monoxide dehydrogenase subunit alpha ,N-terminal" evidence="8">
    <location>
        <begin position="20"/>
        <end position="102"/>
    </location>
</feature>
<evidence type="ECO:0000256" key="3">
    <source>
        <dbReference type="ARBA" id="ARBA00022596"/>
    </source>
</evidence>
<dbReference type="EMBL" id="JAJEQR010000034">
    <property type="protein sequence ID" value="MCC2231621.1"/>
    <property type="molecule type" value="Genomic_DNA"/>
</dbReference>
<dbReference type="GO" id="GO:0006084">
    <property type="term" value="P:acetyl-CoA metabolic process"/>
    <property type="evidence" value="ECO:0007669"/>
    <property type="project" value="InterPro"/>
</dbReference>
<evidence type="ECO:0000256" key="2">
    <source>
        <dbReference type="ARBA" id="ARBA00022485"/>
    </source>
</evidence>
<evidence type="ECO:0000256" key="1">
    <source>
        <dbReference type="ARBA" id="ARBA00012244"/>
    </source>
</evidence>
<dbReference type="InterPro" id="IPR004461">
    <property type="entry name" value="CO_DH/Ac-CoA_synth_bsu"/>
</dbReference>
<sequence>MSVLTDLIYGGSNAVAGLTEGAVNDAIAKHGADTKVAFPDTAYFLPTIYAATGVKVKTLGDLPACVGVLKSLISNKEDLGEALNAGLATAVGAEILEALKYVESENPYENEAGIGFVPDPIIRSLGVPLVTGDIPGVAVVLGKADQTEDVVKVVKDYQSKGIMTFLVGGVIDQCIEGGVKMGLELRVIPLGHEVTAVTHVVTVAIRAALIFGALEPGNLPALLAYTKDRVPAFVNTFGEIDSVVVSAGAGAIALGFPVVVDVDLGENQVPGALESVTDHTMTVKKSLELRNIKIKVTELPIPVAFAAAFEGEIIRRSDMHTEFSSHANPTCELVCTTPADEVEDHKITVVGQDIDAGGELALATIVKVAGEKMQADFESVIERKIHAWFNYMEGVMHTGQRNLIRIRVSNAAYEAGLRLNHFGEVLYNMIMDEFDSVVDKCEVTFYTEADKVQEILDTKAMPTYNARDDRLASLTDESVDEFYTCILCQSFAPSHCCVVTPERLGLCGAVSWLDAKATKELTPTGPCQPIKKIGCTDERTGAYTEVNKVVEQATQGAVNQVTLYSLIEDPMTSCGCFECICGVEPASNGVVVVNREYKGMTPTGMTFGELASMTGGGVQTPGFMGHGRHFIASKKFISAEGGIQRIVWMPKELKDDVADRLNKTAKELYGIDNFTDMICDETIACDTEEVLNFLTEKGHPALTMDPIM</sequence>
<dbReference type="Gene3D" id="3.30.1650.10">
    <property type="entry name" value="Bifunctional carbon monoxide dehydrogenase/acetyl-coa synthase(codh/acs), Chain M, domain 3"/>
    <property type="match status" value="1"/>
</dbReference>
<dbReference type="GO" id="GO:0043885">
    <property type="term" value="F:anaerobic carbon-monoxide dehydrogenase activity"/>
    <property type="evidence" value="ECO:0007669"/>
    <property type="project" value="InterPro"/>
</dbReference>
<keyword evidence="6" id="KW-0408">Iron</keyword>
<dbReference type="NCBIfam" id="NF003379">
    <property type="entry name" value="PRK04456.1"/>
    <property type="match status" value="1"/>
</dbReference>
<evidence type="ECO:0000259" key="9">
    <source>
        <dbReference type="Pfam" id="PF19436"/>
    </source>
</evidence>
<organism evidence="10 11">
    <name type="scientific">Hominifimenecus microfluidus</name>
    <dbReference type="NCBI Taxonomy" id="2885348"/>
    <lineage>
        <taxon>Bacteria</taxon>
        <taxon>Bacillati</taxon>
        <taxon>Bacillota</taxon>
        <taxon>Clostridia</taxon>
        <taxon>Lachnospirales</taxon>
        <taxon>Lachnospiraceae</taxon>
        <taxon>Hominifimenecus</taxon>
    </lineage>
</organism>
<dbReference type="InterPro" id="IPR016099">
    <property type="entry name" value="Prismane-like_a/b-sand"/>
</dbReference>
<dbReference type="Gene3D" id="3.40.970.20">
    <property type="entry name" value="Carbon monoxide dehydrogenase alpha subunit. Chain D, domain 4"/>
    <property type="match status" value="1"/>
</dbReference>